<dbReference type="STRING" id="1196324.A374_15217"/>
<comment type="similarity">
    <text evidence="1">Belongs to the GSP E family.</text>
</comment>
<dbReference type="AlphaFoldDB" id="I8AFV3"/>
<evidence type="ECO:0000256" key="2">
    <source>
        <dbReference type="ARBA" id="ARBA00022741"/>
    </source>
</evidence>
<protein>
    <submittedName>
        <fullName evidence="5">Competence protein comGA</fullName>
    </submittedName>
</protein>
<dbReference type="PANTHER" id="PTHR30258">
    <property type="entry name" value="TYPE II SECRETION SYSTEM PROTEIN GSPE-RELATED"/>
    <property type="match status" value="1"/>
</dbReference>
<dbReference type="Gene3D" id="3.40.50.300">
    <property type="entry name" value="P-loop containing nucleotide triphosphate hydrolases"/>
    <property type="match status" value="1"/>
</dbReference>
<dbReference type="Gene3D" id="3.30.450.90">
    <property type="match status" value="1"/>
</dbReference>
<sequence length="379" mass="42713">MKGKKGFVGVCRNVISKFTWKVGDRLPIEKKSEELLCDAAHVHASDIHFVPQREQGIIKYRVDGHLHTVEVVPYELFERLIAHFKFMAGMDIGERRKPQDGAMDVMVSGQLLHLRLSTLPAAFFESLVIRLLPQSDVVNFESLSLFPSSLQRLSPLLLRSSGLILFSGPTGSGKTTIMYSLLSQLQQSFSRQIVTLEDPVEKKVDLFLQMEINERAGLTYGSGFKSILRHDPDVIMIGEIRDEATAKLVIRAGLTGHLVFSTLHAEDSLGCLARLHEFGITTQELKQTLLGVVSQRLLSIVCPYCGACCDQLCYFRRKEKRAGIYELLTGPELEKGIDWIGGRQQRPMNFRSLNHYIRQGIACGYLSEDVMERWGVMRT</sequence>
<name>I8AFV3_9BACL</name>
<dbReference type="EMBL" id="AKKV01000032">
    <property type="protein sequence ID" value="EIT84487.1"/>
    <property type="molecule type" value="Genomic_DNA"/>
</dbReference>
<dbReference type="InterPro" id="IPR027417">
    <property type="entry name" value="P-loop_NTPase"/>
</dbReference>
<dbReference type="SUPFAM" id="SSF52540">
    <property type="entry name" value="P-loop containing nucleoside triphosphate hydrolases"/>
    <property type="match status" value="1"/>
</dbReference>
<dbReference type="GO" id="GO:0005524">
    <property type="term" value="F:ATP binding"/>
    <property type="evidence" value="ECO:0007669"/>
    <property type="project" value="UniProtKB-KW"/>
</dbReference>
<dbReference type="CDD" id="cd01129">
    <property type="entry name" value="PulE-GspE-like"/>
    <property type="match status" value="1"/>
</dbReference>
<proteinExistence type="inferred from homology"/>
<reference evidence="5 6" key="1">
    <citation type="journal article" date="2012" name="J. Bacteriol.">
        <title>Genome of Bacillus macauensis ZFHKF-1, a Long-Chain-Forming Bacterium.</title>
        <authorList>
            <person name="Cai L."/>
            <person name="Zhang T."/>
        </authorList>
    </citation>
    <scope>NUCLEOTIDE SEQUENCE [LARGE SCALE GENOMIC DNA]</scope>
    <source>
        <strain evidence="5 6">ZFHKF-1</strain>
    </source>
</reference>
<dbReference type="InterPro" id="IPR047667">
    <property type="entry name" value="ATPase_ComGA"/>
</dbReference>
<dbReference type="Pfam" id="PF00437">
    <property type="entry name" value="T2SSE"/>
    <property type="match status" value="1"/>
</dbReference>
<accession>I8AFV3</accession>
<dbReference type="RefSeq" id="WP_007203117.1">
    <property type="nucleotide sequence ID" value="NZ_AKKV01000032.1"/>
</dbReference>
<dbReference type="PROSITE" id="PS00662">
    <property type="entry name" value="T2SP_E"/>
    <property type="match status" value="1"/>
</dbReference>
<evidence type="ECO:0000313" key="6">
    <source>
        <dbReference type="Proteomes" id="UP000004080"/>
    </source>
</evidence>
<comment type="caution">
    <text evidence="5">The sequence shown here is derived from an EMBL/GenBank/DDBJ whole genome shotgun (WGS) entry which is preliminary data.</text>
</comment>
<dbReference type="GO" id="GO:0016887">
    <property type="term" value="F:ATP hydrolysis activity"/>
    <property type="evidence" value="ECO:0007669"/>
    <property type="project" value="TreeGrafter"/>
</dbReference>
<evidence type="ECO:0000256" key="1">
    <source>
        <dbReference type="ARBA" id="ARBA00006611"/>
    </source>
</evidence>
<organism evidence="5 6">
    <name type="scientific">Fictibacillus macauensis ZFHKF-1</name>
    <dbReference type="NCBI Taxonomy" id="1196324"/>
    <lineage>
        <taxon>Bacteria</taxon>
        <taxon>Bacillati</taxon>
        <taxon>Bacillota</taxon>
        <taxon>Bacilli</taxon>
        <taxon>Bacillales</taxon>
        <taxon>Fictibacillaceae</taxon>
        <taxon>Fictibacillus</taxon>
    </lineage>
</organism>
<dbReference type="Proteomes" id="UP000004080">
    <property type="component" value="Unassembled WGS sequence"/>
</dbReference>
<dbReference type="InterPro" id="IPR001482">
    <property type="entry name" value="T2SS/T4SS_dom"/>
</dbReference>
<evidence type="ECO:0000256" key="3">
    <source>
        <dbReference type="ARBA" id="ARBA00022840"/>
    </source>
</evidence>
<feature type="domain" description="Bacterial type II secretion system protein E" evidence="4">
    <location>
        <begin position="228"/>
        <end position="242"/>
    </location>
</feature>
<keyword evidence="6" id="KW-1185">Reference proteome</keyword>
<dbReference type="NCBIfam" id="NF041000">
    <property type="entry name" value="ATPase_ComGA"/>
    <property type="match status" value="1"/>
</dbReference>
<gene>
    <name evidence="5" type="ORF">A374_15217</name>
</gene>
<dbReference type="PANTHER" id="PTHR30258:SF2">
    <property type="entry name" value="COMG OPERON PROTEIN 1"/>
    <property type="match status" value="1"/>
</dbReference>
<evidence type="ECO:0000259" key="4">
    <source>
        <dbReference type="PROSITE" id="PS00662"/>
    </source>
</evidence>
<dbReference type="GO" id="GO:0005886">
    <property type="term" value="C:plasma membrane"/>
    <property type="evidence" value="ECO:0007669"/>
    <property type="project" value="TreeGrafter"/>
</dbReference>
<dbReference type="eggNOG" id="COG2804">
    <property type="taxonomic scope" value="Bacteria"/>
</dbReference>
<evidence type="ECO:0000313" key="5">
    <source>
        <dbReference type="EMBL" id="EIT84487.1"/>
    </source>
</evidence>
<dbReference type="PATRIC" id="fig|1196324.3.peg.3116"/>
<keyword evidence="2" id="KW-0547">Nucleotide-binding</keyword>
<keyword evidence="3" id="KW-0067">ATP-binding</keyword>